<keyword evidence="9" id="KW-0862">Zinc</keyword>
<evidence type="ECO:0000256" key="5">
    <source>
        <dbReference type="ARBA" id="ARBA00022723"/>
    </source>
</evidence>
<dbReference type="InterPro" id="IPR013083">
    <property type="entry name" value="Znf_RING/FYVE/PHD"/>
</dbReference>
<comment type="similarity">
    <text evidence="10">Belongs to the RBR family. RNF14 subfamily.</text>
</comment>
<comment type="catalytic activity">
    <reaction evidence="1">
        <text>[E2 ubiquitin-conjugating enzyme]-S-ubiquitinyl-L-cysteine + [acceptor protein]-L-lysine = [E2 ubiquitin-conjugating enzyme]-L-cysteine + [acceptor protein]-N(6)-ubiquitinyl-L-lysine.</text>
        <dbReference type="EC" id="2.3.2.31"/>
    </reaction>
</comment>
<accession>A0A6P8FCW8</accession>
<dbReference type="Pfam" id="PF01485">
    <property type="entry name" value="IBR"/>
    <property type="match status" value="1"/>
</dbReference>
<dbReference type="Gene3D" id="3.30.40.10">
    <property type="entry name" value="Zinc/RING finger domain, C3HC4 (zinc finger)"/>
    <property type="match status" value="1"/>
</dbReference>
<dbReference type="KEGG" id="char:105899872"/>
<proteinExistence type="inferred from homology"/>
<dbReference type="FunFam" id="3.30.40.10:FF:000137">
    <property type="entry name" value="RanBP-type and C3HC4-type zinc finger-containing protein 1"/>
    <property type="match status" value="1"/>
</dbReference>
<organism evidence="15 16">
    <name type="scientific">Clupea harengus</name>
    <name type="common">Atlantic herring</name>
    <dbReference type="NCBI Taxonomy" id="7950"/>
    <lineage>
        <taxon>Eukaryota</taxon>
        <taxon>Metazoa</taxon>
        <taxon>Chordata</taxon>
        <taxon>Craniata</taxon>
        <taxon>Vertebrata</taxon>
        <taxon>Euteleostomi</taxon>
        <taxon>Actinopterygii</taxon>
        <taxon>Neopterygii</taxon>
        <taxon>Teleostei</taxon>
        <taxon>Clupei</taxon>
        <taxon>Clupeiformes</taxon>
        <taxon>Clupeoidei</taxon>
        <taxon>Clupeidae</taxon>
        <taxon>Clupea</taxon>
    </lineage>
</organism>
<dbReference type="Pfam" id="PF05773">
    <property type="entry name" value="RWD"/>
    <property type="match status" value="1"/>
</dbReference>
<dbReference type="SMART" id="SM00591">
    <property type="entry name" value="RWD"/>
    <property type="match status" value="1"/>
</dbReference>
<dbReference type="AlphaFoldDB" id="A0A6P8FCW8"/>
<dbReference type="SUPFAM" id="SSF57850">
    <property type="entry name" value="RING/U-box"/>
    <property type="match status" value="3"/>
</dbReference>
<dbReference type="GO" id="GO:0061630">
    <property type="term" value="F:ubiquitin protein ligase activity"/>
    <property type="evidence" value="ECO:0007669"/>
    <property type="project" value="UniProtKB-EC"/>
</dbReference>
<evidence type="ECO:0000256" key="9">
    <source>
        <dbReference type="ARBA" id="ARBA00022833"/>
    </source>
</evidence>
<dbReference type="OrthoDB" id="1431934at2759"/>
<dbReference type="CDD" id="cd20354">
    <property type="entry name" value="Rcat_RBR_RNF14"/>
    <property type="match status" value="1"/>
</dbReference>
<dbReference type="SUPFAM" id="SSF54495">
    <property type="entry name" value="UBC-like"/>
    <property type="match status" value="1"/>
</dbReference>
<dbReference type="GO" id="GO:0016567">
    <property type="term" value="P:protein ubiquitination"/>
    <property type="evidence" value="ECO:0007669"/>
    <property type="project" value="InterPro"/>
</dbReference>
<keyword evidence="4" id="KW-0808">Transferase</keyword>
<dbReference type="CDD" id="cd20341">
    <property type="entry name" value="BRcat_RBR_RNF14"/>
    <property type="match status" value="1"/>
</dbReference>
<dbReference type="InterPro" id="IPR002867">
    <property type="entry name" value="IBR_dom"/>
</dbReference>
<evidence type="ECO:0000256" key="7">
    <source>
        <dbReference type="ARBA" id="ARBA00022771"/>
    </source>
</evidence>
<evidence type="ECO:0000256" key="6">
    <source>
        <dbReference type="ARBA" id="ARBA00022737"/>
    </source>
</evidence>
<dbReference type="InterPro" id="IPR031128">
    <property type="entry name" value="RNF14_RING-HC_Zfn"/>
</dbReference>
<dbReference type="CDD" id="cd16628">
    <property type="entry name" value="RING-HC_RBR_RNF14"/>
    <property type="match status" value="1"/>
</dbReference>
<dbReference type="PROSITE" id="PS00518">
    <property type="entry name" value="ZF_RING_1"/>
    <property type="match status" value="1"/>
</dbReference>
<dbReference type="Pfam" id="PF22191">
    <property type="entry name" value="IBR_1"/>
    <property type="match status" value="1"/>
</dbReference>
<dbReference type="Gene3D" id="2.20.25.20">
    <property type="match status" value="1"/>
</dbReference>
<evidence type="ECO:0000259" key="14">
    <source>
        <dbReference type="PROSITE" id="PS51873"/>
    </source>
</evidence>
<evidence type="ECO:0000256" key="1">
    <source>
        <dbReference type="ARBA" id="ARBA00001798"/>
    </source>
</evidence>
<keyword evidence="5" id="KW-0479">Metal-binding</keyword>
<dbReference type="Gene3D" id="1.20.120.1750">
    <property type="match status" value="1"/>
</dbReference>
<dbReference type="InterPro" id="IPR047548">
    <property type="entry name" value="Rcat_RBR_RNF14"/>
</dbReference>
<reference evidence="16" key="1">
    <citation type="submission" date="2025-08" db="UniProtKB">
        <authorList>
            <consortium name="RefSeq"/>
        </authorList>
    </citation>
    <scope>IDENTIFICATION</scope>
</reference>
<dbReference type="GeneID" id="105899872"/>
<dbReference type="InterPro" id="IPR001841">
    <property type="entry name" value="Znf_RING"/>
</dbReference>
<evidence type="ECO:0000313" key="15">
    <source>
        <dbReference type="Proteomes" id="UP000515152"/>
    </source>
</evidence>
<evidence type="ECO:0000256" key="2">
    <source>
        <dbReference type="ARBA" id="ARBA00004906"/>
    </source>
</evidence>
<feature type="domain" description="RING-type" evidence="14">
    <location>
        <begin position="187"/>
        <end position="448"/>
    </location>
</feature>
<dbReference type="PROSITE" id="PS50089">
    <property type="entry name" value="ZF_RING_2"/>
    <property type="match status" value="1"/>
</dbReference>
<comment type="pathway">
    <text evidence="2">Protein modification; protein ubiquitination.</text>
</comment>
<name>A0A6P8FCW8_CLUHA</name>
<evidence type="ECO:0000259" key="13">
    <source>
        <dbReference type="PROSITE" id="PS50908"/>
    </source>
</evidence>
<dbReference type="GO" id="GO:0008270">
    <property type="term" value="F:zinc ion binding"/>
    <property type="evidence" value="ECO:0007669"/>
    <property type="project" value="UniProtKB-KW"/>
</dbReference>
<dbReference type="Proteomes" id="UP000515152">
    <property type="component" value="Chromosome 1"/>
</dbReference>
<keyword evidence="15" id="KW-1185">Reference proteome</keyword>
<protein>
    <recommendedName>
        <fullName evidence="3">RBR-type E3 ubiquitin transferase</fullName>
        <ecNumber evidence="3">2.3.2.31</ecNumber>
    </recommendedName>
</protein>
<dbReference type="InterPro" id="IPR031127">
    <property type="entry name" value="E3_UB_ligase_RBR"/>
</dbReference>
<evidence type="ECO:0000256" key="4">
    <source>
        <dbReference type="ARBA" id="ARBA00022679"/>
    </source>
</evidence>
<dbReference type="InterPro" id="IPR017907">
    <property type="entry name" value="Znf_RING_CS"/>
</dbReference>
<dbReference type="PROSITE" id="PS50908">
    <property type="entry name" value="RWD"/>
    <property type="match status" value="1"/>
</dbReference>
<evidence type="ECO:0000256" key="8">
    <source>
        <dbReference type="ARBA" id="ARBA00022786"/>
    </source>
</evidence>
<keyword evidence="6" id="KW-0677">Repeat</keyword>
<evidence type="ECO:0000256" key="11">
    <source>
        <dbReference type="PROSITE-ProRule" id="PRU00175"/>
    </source>
</evidence>
<dbReference type="PROSITE" id="PS51873">
    <property type="entry name" value="TRIAD"/>
    <property type="match status" value="1"/>
</dbReference>
<feature type="domain" description="RWD" evidence="13">
    <location>
        <begin position="7"/>
        <end position="126"/>
    </location>
</feature>
<dbReference type="SMART" id="SM00647">
    <property type="entry name" value="IBR"/>
    <property type="match status" value="2"/>
</dbReference>
<evidence type="ECO:0000313" key="16">
    <source>
        <dbReference type="RefSeq" id="XP_031421082.1"/>
    </source>
</evidence>
<gene>
    <name evidence="16" type="primary">LOC105899872</name>
</gene>
<dbReference type="PANTHER" id="PTHR11685">
    <property type="entry name" value="RBR FAMILY RING FINGER AND IBR DOMAIN-CONTAINING"/>
    <property type="match status" value="1"/>
</dbReference>
<evidence type="ECO:0000256" key="3">
    <source>
        <dbReference type="ARBA" id="ARBA00012251"/>
    </source>
</evidence>
<dbReference type="InterPro" id="IPR044066">
    <property type="entry name" value="TRIAD_supradom"/>
</dbReference>
<dbReference type="Gene3D" id="3.10.110.10">
    <property type="entry name" value="Ubiquitin Conjugating Enzyme"/>
    <property type="match status" value="1"/>
</dbReference>
<keyword evidence="8" id="KW-0833">Ubl conjugation pathway</keyword>
<evidence type="ECO:0000256" key="10">
    <source>
        <dbReference type="ARBA" id="ARBA00044508"/>
    </source>
</evidence>
<keyword evidence="7 11" id="KW-0863">Zinc-finger</keyword>
<sequence>METAREDELLAMENIFGPEEFRRSETSSDGVMQVCPHLPRDFKLIKKGERNGEYDVQFLPPLIVDFELPQTYPSHSSPAFRLSCQWLHHNQLSKVCRHLDEIWQNTGGGVVLFSWFQFLSEDLLGFLSIHSPWEIPCMEEPELGASAQVTDTSDPRVTTTNNASDADILQRLLDHNQRMQQKVFEGRHLECGICFLAKSGSDCHRFKGCDHVFCKDCVANLFRIGIEEGGVQLQFRCPDTDCDSVATPSEVKELVGEELFSRYDRLLLQRTLDCMADVMYCPRPNCSSAVVLEPGETWAFCAPCAFAFCTDCRKGYHGVERCAKGTTANSDPDSDPSAENAPLPKTLEGMQALWEDYETGASSRRRLLQHRYGRGLFLKEMTDALSEGWIDTNTQECPKCSVKIHKIGGCNIMHCATCLSFFCWHCHVVLPRNNPHMHLQDGGCTLPD</sequence>
<dbReference type="InterPro" id="IPR016135">
    <property type="entry name" value="UBQ-conjugating_enzyme/RWD"/>
</dbReference>
<dbReference type="EC" id="2.3.2.31" evidence="3"/>
<evidence type="ECO:0000259" key="12">
    <source>
        <dbReference type="PROSITE" id="PS50089"/>
    </source>
</evidence>
<dbReference type="InterPro" id="IPR006575">
    <property type="entry name" value="RWD_dom"/>
</dbReference>
<dbReference type="CDD" id="cd23820">
    <property type="entry name" value="RWD_RNF14"/>
    <property type="match status" value="1"/>
</dbReference>
<feature type="domain" description="RING-type" evidence="12">
    <location>
        <begin position="191"/>
        <end position="238"/>
    </location>
</feature>
<dbReference type="RefSeq" id="XP_031421082.1">
    <property type="nucleotide sequence ID" value="XM_031565222.2"/>
</dbReference>